<accession>A0A2N8RDP9</accession>
<dbReference type="Proteomes" id="UP000236003">
    <property type="component" value="Unassembled WGS sequence"/>
</dbReference>
<dbReference type="InterPro" id="IPR026866">
    <property type="entry name" value="CR006_AAA"/>
</dbReference>
<evidence type="ECO:0000313" key="3">
    <source>
        <dbReference type="EMBL" id="PNF59206.1"/>
    </source>
</evidence>
<organism evidence="3 4">
    <name type="scientific">Stutzerimonas stutzeri</name>
    <name type="common">Pseudomonas stutzeri</name>
    <dbReference type="NCBI Taxonomy" id="316"/>
    <lineage>
        <taxon>Bacteria</taxon>
        <taxon>Pseudomonadati</taxon>
        <taxon>Pseudomonadota</taxon>
        <taxon>Gammaproteobacteria</taxon>
        <taxon>Pseudomonadales</taxon>
        <taxon>Pseudomonadaceae</taxon>
        <taxon>Stutzerimonas</taxon>
    </lineage>
</organism>
<proteinExistence type="predicted"/>
<evidence type="ECO:0000313" key="4">
    <source>
        <dbReference type="Proteomes" id="UP000236003"/>
    </source>
</evidence>
<sequence>MIKGIQKIKGLGVYGDYARPAGTQDFAVKNLIYGWNYSGKTTLSRLFALLESKQTNSDFSGCTFTLDTDEGPITQANFTQSSLTVRVFNSDFIAKNLNFAGEAFEPILLLGADTDKAQKRLDQCEAMATRAHQRSGEIGKSISTLNKRLSDTKTSEAARIKKNLGLVAAYTASHLQTDITIVELLEVSQALPDEAYASDLKLALTSDQDKPSTIDAISIALDLAGLHNEAKTVLAKTPSLASTLDHLVKNPLIERWVETGLPLHTEKASCEFCGGLLSEHRFTELKAHFSKDLADHKQQIDQLLAKVERAKIEFTPPKDAELNAPFRERFSTAKAEAKAPIEAYNKAVSVLVDELLKKIGAPFIAMEPQPIHGNLTQPILDALKAINDVLGDNNKIAADFVAAKRAAIERLKKHYVQVFLDTFDIRAHNKELARLERHKERLGRCNSVIQTEILRLKAIISQAQLGREDINLRIESLLGSQSVQIKVINVGGQERFQLLRYGGEIAKHLSEGEKTAIAFAFFLSKLKELNADQFKKTVVYIDDPISSLDSNHIFQVTAMIKEVFFHQEKEGGPWSTRCAQTFFSTHNFEFFALLRELNPAKKEQARHFLVRRVGPEKSDLCNMPNSMFQYSSEYHFLFDVLHQFKSAPDKTDFNVLMLLPNAVRRFVELYTFAKYPGARGLTVDQRADRIFGSEKSKRILKVLHYFSHANNIERLAQNSELIFDIEAAVTELIETIKADDPMHMEALEAAVASAQ</sequence>
<dbReference type="AlphaFoldDB" id="A0A2N8RDP9"/>
<feature type="domain" description="Protein CR006 P-loop" evidence="2">
    <location>
        <begin position="15"/>
        <end position="729"/>
    </location>
</feature>
<feature type="coiled-coil region" evidence="1">
    <location>
        <begin position="286"/>
        <end position="313"/>
    </location>
</feature>
<comment type="caution">
    <text evidence="3">The sequence shown here is derived from an EMBL/GenBank/DDBJ whole genome shotgun (WGS) entry which is preliminary data.</text>
</comment>
<reference evidence="3 4" key="1">
    <citation type="submission" date="2018-01" db="EMBL/GenBank/DDBJ databases">
        <title>Denitrification phenotypes of diverse strains of Pseudomonas stutzeri.</title>
        <authorList>
            <person name="Milligan D.A."/>
            <person name="Bergaust L."/>
            <person name="Bakken L.R."/>
            <person name="Frostegard A."/>
        </authorList>
    </citation>
    <scope>NUCLEOTIDE SEQUENCE [LARGE SCALE GENOMIC DNA]</scope>
    <source>
        <strain evidence="3 4">CCUG 44592</strain>
    </source>
</reference>
<dbReference type="EMBL" id="POUM01000010">
    <property type="protein sequence ID" value="PNF59206.1"/>
    <property type="molecule type" value="Genomic_DNA"/>
</dbReference>
<evidence type="ECO:0000256" key="1">
    <source>
        <dbReference type="SAM" id="Coils"/>
    </source>
</evidence>
<name>A0A2N8RDP9_STUST</name>
<dbReference type="RefSeq" id="WP_102820842.1">
    <property type="nucleotide sequence ID" value="NZ_JAMOHR010000009.1"/>
</dbReference>
<protein>
    <recommendedName>
        <fullName evidence="2">Protein CR006 P-loop domain-containing protein</fullName>
    </recommendedName>
</protein>
<dbReference type="InterPro" id="IPR027417">
    <property type="entry name" value="P-loop_NTPase"/>
</dbReference>
<keyword evidence="1" id="KW-0175">Coiled coil</keyword>
<gene>
    <name evidence="3" type="ORF">CXK99_13160</name>
</gene>
<dbReference type="Pfam" id="PF13166">
    <property type="entry name" value="AAA_13"/>
    <property type="match status" value="1"/>
</dbReference>
<dbReference type="SUPFAM" id="SSF52540">
    <property type="entry name" value="P-loop containing nucleoside triphosphate hydrolases"/>
    <property type="match status" value="1"/>
</dbReference>
<evidence type="ECO:0000259" key="2">
    <source>
        <dbReference type="Pfam" id="PF13166"/>
    </source>
</evidence>
<dbReference type="Gene3D" id="3.40.50.300">
    <property type="entry name" value="P-loop containing nucleotide triphosphate hydrolases"/>
    <property type="match status" value="1"/>
</dbReference>